<dbReference type="Gene3D" id="3.40.30.10">
    <property type="entry name" value="Glutaredoxin"/>
    <property type="match status" value="1"/>
</dbReference>
<evidence type="ECO:0000256" key="1">
    <source>
        <dbReference type="ARBA" id="ARBA00006926"/>
    </source>
</evidence>
<evidence type="ECO:0000313" key="4">
    <source>
        <dbReference type="Proteomes" id="UP000694930"/>
    </source>
</evidence>
<evidence type="ECO:0000313" key="5">
    <source>
        <dbReference type="RefSeq" id="XP_015085532.1"/>
    </source>
</evidence>
<keyword evidence="3" id="KW-0560">Oxidoreductase</keyword>
<dbReference type="GeneID" id="107028835"/>
<dbReference type="SUPFAM" id="SSF52833">
    <property type="entry name" value="Thioredoxin-like"/>
    <property type="match status" value="1"/>
</dbReference>
<reference evidence="5" key="2">
    <citation type="submission" date="2025-08" db="UniProtKB">
        <authorList>
            <consortium name="RefSeq"/>
        </authorList>
    </citation>
    <scope>IDENTIFICATION</scope>
</reference>
<evidence type="ECO:0000256" key="3">
    <source>
        <dbReference type="ARBA" id="ARBA00023002"/>
    </source>
</evidence>
<comment type="similarity">
    <text evidence="1">Belongs to the glutathione peroxidase family.</text>
</comment>
<gene>
    <name evidence="5" type="primary">LOC107028835</name>
</gene>
<protein>
    <submittedName>
        <fullName evidence="5">Uncharacterized protein LOC107028835</fullName>
    </submittedName>
</protein>
<accession>A0ABM1HHB1</accession>
<dbReference type="InterPro" id="IPR000889">
    <property type="entry name" value="Glutathione_peroxidase"/>
</dbReference>
<dbReference type="InterPro" id="IPR036249">
    <property type="entry name" value="Thioredoxin-like_sf"/>
</dbReference>
<dbReference type="Proteomes" id="UP000694930">
    <property type="component" value="Chromosome 8"/>
</dbReference>
<keyword evidence="2" id="KW-0575">Peroxidase</keyword>
<reference evidence="4" key="1">
    <citation type="journal article" date="2014" name="Nat. Genet.">
        <title>The genome of the stress-tolerant wild tomato species Solanum pennellii.</title>
        <authorList>
            <person name="Bolger A."/>
            <person name="Scossa F."/>
            <person name="Bolger M.E."/>
            <person name="Lanz C."/>
            <person name="Maumus F."/>
            <person name="Tohge T."/>
            <person name="Quesneville H."/>
            <person name="Alseekh S."/>
            <person name="Sorensen I."/>
            <person name="Lichtenstein G."/>
            <person name="Fich E.A."/>
            <person name="Conte M."/>
            <person name="Keller H."/>
            <person name="Schneeberger K."/>
            <person name="Schwacke R."/>
            <person name="Ofner I."/>
            <person name="Vrebalov J."/>
            <person name="Xu Y."/>
            <person name="Osorio S."/>
            <person name="Aflitos S.A."/>
            <person name="Schijlen E."/>
            <person name="Jimenez-Gomez J.M."/>
            <person name="Ryngajllo M."/>
            <person name="Kimura S."/>
            <person name="Kumar R."/>
            <person name="Koenig D."/>
            <person name="Headland L.R."/>
            <person name="Maloof J.N."/>
            <person name="Sinha N."/>
            <person name="van Ham R.C."/>
            <person name="Lankhorst R.K."/>
            <person name="Mao L."/>
            <person name="Vogel A."/>
            <person name="Arsova B."/>
            <person name="Panstruga R."/>
            <person name="Fei Z."/>
            <person name="Rose J.K."/>
            <person name="Zamir D."/>
            <person name="Carrari F."/>
            <person name="Giovannoni J.J."/>
            <person name="Weigel D."/>
            <person name="Usadel B."/>
            <person name="Fernie A.R."/>
        </authorList>
    </citation>
    <scope>NUCLEOTIDE SEQUENCE [LARGE SCALE GENOMIC DNA]</scope>
    <source>
        <strain evidence="4">cv. LA0716</strain>
    </source>
</reference>
<dbReference type="PANTHER" id="PTHR11592">
    <property type="entry name" value="GLUTATHIONE PEROXIDASE"/>
    <property type="match status" value="1"/>
</dbReference>
<proteinExistence type="inferred from homology"/>
<keyword evidence="4" id="KW-1185">Reference proteome</keyword>
<sequence>MASMVFASSPFSVQSFVKLKTNSNYSHPSCYIPRVKKSYLNLSYKNISHIESSNSLFFKGDINFSISSPKFPRIASTYSPSLNIIKACYNQNIYHYTAFEMGSKTGFEIRDRYNGMVLLIVNIPMGGSKWARQEIKFLNDLRERYRGKISSFGGGFEVLGFFYEMENTHHHRSMLHFSSWSRREKDIPEIAPGEEEKNLGVEEIRQLAKFPIFDKVEINDDRSDNLWRFMRELQDIQKINQEFEKFLIDGNGVPVKHFILYEGEKLDPQPVRSGEFPGESVTSEDTYIVKATIDKFHWRDDPNYSNY</sequence>
<name>A0ABM1HHB1_SOLPN</name>
<evidence type="ECO:0000256" key="2">
    <source>
        <dbReference type="ARBA" id="ARBA00022559"/>
    </source>
</evidence>
<dbReference type="RefSeq" id="XP_015085532.1">
    <property type="nucleotide sequence ID" value="XM_015230046.2"/>
</dbReference>
<organism evidence="4 5">
    <name type="scientific">Solanum pennellii</name>
    <name type="common">Tomato</name>
    <name type="synonym">Lycopersicon pennellii</name>
    <dbReference type="NCBI Taxonomy" id="28526"/>
    <lineage>
        <taxon>Eukaryota</taxon>
        <taxon>Viridiplantae</taxon>
        <taxon>Streptophyta</taxon>
        <taxon>Embryophyta</taxon>
        <taxon>Tracheophyta</taxon>
        <taxon>Spermatophyta</taxon>
        <taxon>Magnoliopsida</taxon>
        <taxon>eudicotyledons</taxon>
        <taxon>Gunneridae</taxon>
        <taxon>Pentapetalae</taxon>
        <taxon>asterids</taxon>
        <taxon>lamiids</taxon>
        <taxon>Solanales</taxon>
        <taxon>Solanaceae</taxon>
        <taxon>Solanoideae</taxon>
        <taxon>Solaneae</taxon>
        <taxon>Solanum</taxon>
        <taxon>Solanum subgen. Lycopersicon</taxon>
    </lineage>
</organism>
<dbReference type="PANTHER" id="PTHR11592:SF78">
    <property type="entry name" value="GLUTATHIONE PEROXIDASE"/>
    <property type="match status" value="1"/>
</dbReference>
<dbReference type="PROSITE" id="PS51355">
    <property type="entry name" value="GLUTATHIONE_PEROXID_3"/>
    <property type="match status" value="1"/>
</dbReference>